<dbReference type="EMBL" id="UYRU01053105">
    <property type="protein sequence ID" value="VDN12130.1"/>
    <property type="molecule type" value="Genomic_DNA"/>
</dbReference>
<proteinExistence type="inferred from homology"/>
<name>A0A3P7LFK1_DIBLA</name>
<evidence type="ECO:0000256" key="1">
    <source>
        <dbReference type="ARBA" id="ARBA00010231"/>
    </source>
</evidence>
<dbReference type="InterPro" id="IPR016066">
    <property type="entry name" value="A-D-PHexomutase_CS"/>
</dbReference>
<keyword evidence="4" id="KW-1185">Reference proteome</keyword>
<dbReference type="Proteomes" id="UP000281553">
    <property type="component" value="Unassembled WGS sequence"/>
</dbReference>
<organism evidence="3 4">
    <name type="scientific">Dibothriocephalus latus</name>
    <name type="common">Fish tapeworm</name>
    <name type="synonym">Diphyllobothrium latum</name>
    <dbReference type="NCBI Taxonomy" id="60516"/>
    <lineage>
        <taxon>Eukaryota</taxon>
        <taxon>Metazoa</taxon>
        <taxon>Spiralia</taxon>
        <taxon>Lophotrochozoa</taxon>
        <taxon>Platyhelminthes</taxon>
        <taxon>Cestoda</taxon>
        <taxon>Eucestoda</taxon>
        <taxon>Diphyllobothriidea</taxon>
        <taxon>Diphyllobothriidae</taxon>
        <taxon>Dibothriocephalus</taxon>
    </lineage>
</organism>
<dbReference type="InterPro" id="IPR005844">
    <property type="entry name" value="A-D-PHexomutase_a/b/a-I"/>
</dbReference>
<dbReference type="InterPro" id="IPR016055">
    <property type="entry name" value="A-D-PHexomutase_a/b/a-I/II/III"/>
</dbReference>
<sequence>MYAALRSLVQKGQTIGVMVTASHNPPSDNGLKVIDSDGGMLPPEAETGLVEFVKMQPSGVTAWMKKHLPQDLGGPFCLHNFDS</sequence>
<dbReference type="PROSITE" id="PS00710">
    <property type="entry name" value="PGM_PMM"/>
    <property type="match status" value="1"/>
</dbReference>
<dbReference type="AlphaFoldDB" id="A0A3P7LFK1"/>
<evidence type="ECO:0000313" key="3">
    <source>
        <dbReference type="EMBL" id="VDN12130.1"/>
    </source>
</evidence>
<protein>
    <recommendedName>
        <fullName evidence="2">Alpha-D-phosphohexomutase alpha/beta/alpha domain-containing protein</fullName>
    </recommendedName>
</protein>
<dbReference type="Pfam" id="PF02878">
    <property type="entry name" value="PGM_PMM_I"/>
    <property type="match status" value="1"/>
</dbReference>
<gene>
    <name evidence="3" type="ORF">DILT_LOCUS7961</name>
</gene>
<evidence type="ECO:0000313" key="4">
    <source>
        <dbReference type="Proteomes" id="UP000281553"/>
    </source>
</evidence>
<reference evidence="3 4" key="1">
    <citation type="submission" date="2018-11" db="EMBL/GenBank/DDBJ databases">
        <authorList>
            <consortium name="Pathogen Informatics"/>
        </authorList>
    </citation>
    <scope>NUCLEOTIDE SEQUENCE [LARGE SCALE GENOMIC DNA]</scope>
</reference>
<dbReference type="PANTHER" id="PTHR45955">
    <property type="entry name" value="PHOSPHOACETYLGLUCOSAMINE MUTASE"/>
    <property type="match status" value="1"/>
</dbReference>
<dbReference type="GO" id="GO:0000287">
    <property type="term" value="F:magnesium ion binding"/>
    <property type="evidence" value="ECO:0007669"/>
    <property type="project" value="InterPro"/>
</dbReference>
<feature type="domain" description="Alpha-D-phosphohexomutase alpha/beta/alpha" evidence="2">
    <location>
        <begin position="12"/>
        <end position="54"/>
    </location>
</feature>
<dbReference type="SUPFAM" id="SSF53738">
    <property type="entry name" value="Phosphoglucomutase, first 3 domains"/>
    <property type="match status" value="1"/>
</dbReference>
<dbReference type="Gene3D" id="3.40.120.10">
    <property type="entry name" value="Alpha-D-Glucose-1,6-Bisphosphate, subunit A, domain 3"/>
    <property type="match status" value="1"/>
</dbReference>
<dbReference type="OrthoDB" id="1928at2759"/>
<dbReference type="GO" id="GO:0005975">
    <property type="term" value="P:carbohydrate metabolic process"/>
    <property type="evidence" value="ECO:0007669"/>
    <property type="project" value="InterPro"/>
</dbReference>
<accession>A0A3P7LFK1</accession>
<dbReference type="GO" id="GO:0006048">
    <property type="term" value="P:UDP-N-acetylglucosamine biosynthetic process"/>
    <property type="evidence" value="ECO:0007669"/>
    <property type="project" value="TreeGrafter"/>
</dbReference>
<evidence type="ECO:0000259" key="2">
    <source>
        <dbReference type="Pfam" id="PF02878"/>
    </source>
</evidence>
<comment type="similarity">
    <text evidence="1">Belongs to the phosphohexose mutase family.</text>
</comment>
<dbReference type="GO" id="GO:0004610">
    <property type="term" value="F:phosphoacetylglucosamine mutase activity"/>
    <property type="evidence" value="ECO:0007669"/>
    <property type="project" value="TreeGrafter"/>
</dbReference>
<dbReference type="PANTHER" id="PTHR45955:SF1">
    <property type="entry name" value="PHOSPHOACETYLGLUCOSAMINE MUTASE"/>
    <property type="match status" value="1"/>
</dbReference>